<reference evidence="1" key="1">
    <citation type="journal article" date="2023" name="Plant J.">
        <title>The genome of the king protea, Protea cynaroides.</title>
        <authorList>
            <person name="Chang J."/>
            <person name="Duong T.A."/>
            <person name="Schoeman C."/>
            <person name="Ma X."/>
            <person name="Roodt D."/>
            <person name="Barker N."/>
            <person name="Li Z."/>
            <person name="Van de Peer Y."/>
            <person name="Mizrachi E."/>
        </authorList>
    </citation>
    <scope>NUCLEOTIDE SEQUENCE</scope>
    <source>
        <tissue evidence="1">Young leaves</tissue>
    </source>
</reference>
<dbReference type="Proteomes" id="UP001141806">
    <property type="component" value="Unassembled WGS sequence"/>
</dbReference>
<dbReference type="EMBL" id="JAMYWD010000845">
    <property type="protein sequence ID" value="KAJ4946695.1"/>
    <property type="molecule type" value="Genomic_DNA"/>
</dbReference>
<comment type="caution">
    <text evidence="1">The sequence shown here is derived from an EMBL/GenBank/DDBJ whole genome shotgun (WGS) entry which is preliminary data.</text>
</comment>
<evidence type="ECO:0000313" key="2">
    <source>
        <dbReference type="Proteomes" id="UP001141806"/>
    </source>
</evidence>
<proteinExistence type="predicted"/>
<organism evidence="1 2">
    <name type="scientific">Protea cynaroides</name>
    <dbReference type="NCBI Taxonomy" id="273540"/>
    <lineage>
        <taxon>Eukaryota</taxon>
        <taxon>Viridiplantae</taxon>
        <taxon>Streptophyta</taxon>
        <taxon>Embryophyta</taxon>
        <taxon>Tracheophyta</taxon>
        <taxon>Spermatophyta</taxon>
        <taxon>Magnoliopsida</taxon>
        <taxon>Proteales</taxon>
        <taxon>Proteaceae</taxon>
        <taxon>Protea</taxon>
    </lineage>
</organism>
<keyword evidence="2" id="KW-1185">Reference proteome</keyword>
<evidence type="ECO:0000313" key="1">
    <source>
        <dbReference type="EMBL" id="KAJ4946695.1"/>
    </source>
</evidence>
<sequence>MAKGSSHSTILSNNPNQLQLVKLIRQLTKKITSIEQRFESQHGNQHQALVNHPPRTINRLPQRAIPQPHLPEDIVDTLPNRDPRPIDGRHKVFIPCLIILNRTLEDDYKLERKDISCSSLSSPMVVSVSGMNSMEKKEDSFISCNKMDGKGWKCKKEAK</sequence>
<gene>
    <name evidence="1" type="ORF">NE237_008298</name>
</gene>
<accession>A0A9Q0GN90</accession>
<name>A0A9Q0GN90_9MAGN</name>
<protein>
    <submittedName>
        <fullName evidence="1">Uncharacterized protein</fullName>
    </submittedName>
</protein>
<dbReference type="AlphaFoldDB" id="A0A9Q0GN90"/>